<comment type="subcellular location">
    <subcellularLocation>
        <location evidence="1 15">Cytoplasm</location>
    </subcellularLocation>
</comment>
<comment type="catalytic activity">
    <reaction evidence="12 14">
        <text>hydrolysis of (1-&gt;4)-alpha-D-glucosidic linkage in 4-alpha-D-[(1-&gt;4)-alpha-D-glucanosyl]n trehalose to yield trehalose and (1-&gt;4)-alpha-D-glucan.</text>
        <dbReference type="EC" id="3.2.1.141"/>
    </reaction>
</comment>
<evidence type="ECO:0000313" key="21">
    <source>
        <dbReference type="Proteomes" id="UP001054892"/>
    </source>
</evidence>
<reference evidence="18 20" key="1">
    <citation type="submission" date="2020-05" db="EMBL/GenBank/DDBJ databases">
        <title>Characterization of novel class B3 metallo-beta-lactamase from novel Pseudomonas species.</title>
        <authorList>
            <person name="Yamada K."/>
            <person name="Aoki K."/>
            <person name="Ishii Y."/>
        </authorList>
    </citation>
    <scope>NUCLEOTIDE SEQUENCE [LARGE SCALE GENOMIC DNA]</scope>
    <source>
        <strain evidence="18 20">TUM18999</strain>
        <strain evidence="19 21">TUM20286</strain>
    </source>
</reference>
<dbReference type="GO" id="GO:0005737">
    <property type="term" value="C:cytoplasm"/>
    <property type="evidence" value="ECO:0007669"/>
    <property type="project" value="UniProtKB-SubCell"/>
</dbReference>
<dbReference type="PANTHER" id="PTHR43651">
    <property type="entry name" value="1,4-ALPHA-GLUCAN-BRANCHING ENZYME"/>
    <property type="match status" value="1"/>
</dbReference>
<dbReference type="EMBL" id="AP023189">
    <property type="protein sequence ID" value="BCG25032.1"/>
    <property type="molecule type" value="Genomic_DNA"/>
</dbReference>
<dbReference type="SMART" id="SM00642">
    <property type="entry name" value="Aamy"/>
    <property type="match status" value="1"/>
</dbReference>
<evidence type="ECO:0000256" key="9">
    <source>
        <dbReference type="ARBA" id="ARBA00023295"/>
    </source>
</evidence>
<dbReference type="CDD" id="cd11325">
    <property type="entry name" value="AmyAc_GTHase"/>
    <property type="match status" value="1"/>
</dbReference>
<evidence type="ECO:0000256" key="13">
    <source>
        <dbReference type="NCBIfam" id="TIGR02402"/>
    </source>
</evidence>
<feature type="active site" description="Proton donor" evidence="15">
    <location>
        <position position="289"/>
    </location>
</feature>
<dbReference type="Proteomes" id="UP000509383">
    <property type="component" value="Chromosome"/>
</dbReference>
<dbReference type="InterPro" id="IPR012768">
    <property type="entry name" value="Trehalose_TreZ"/>
</dbReference>
<comment type="similarity">
    <text evidence="3 14">Belongs to the glycosyl hydrolase 13 family.</text>
</comment>
<dbReference type="InterPro" id="IPR014756">
    <property type="entry name" value="Ig_E-set"/>
</dbReference>
<dbReference type="InterPro" id="IPR022567">
    <property type="entry name" value="DUF3459"/>
</dbReference>
<gene>
    <name evidence="18" type="ORF">TUM18999_32230</name>
    <name evidence="19" type="ORF">TUM20286_57300</name>
</gene>
<sequence length="588" mass="65655">MFPLTRSHGALLEEDGTTRFALWAPDAGSVEVELADGSRHPLRAHGEGWYCSRLPLGAGTVYRYLIDGHLRVPDPASRAQEDGPHGFSRVVDPKAYRWRHADWRGRPWHEAVIYELHVGLLGGFDRVEALLPGLKELGVTAIELMPLGEFPGARNWGYDGVLPFAPDSSYGPPEALKRLIDSAHGLGLMVFIDVVYNHFGPDGNYLGQYAGAFFNRERKTPWGPAIDFRQVQVRDFFCENALMWVLDYRVDGLRFDAVHAITEKDFLVEMAGRLRAAAGKGRHLHLVLENEDNDVDLLEKGYDAQWNDDGHNVLHALLTGEREGYYADFATETTSKLARCLGEGFVYQGESTRRGHLRGQSSAHLPPTAFVLFLQNHDQVGNRAFGERLASLAEPDELKAATALLLLSPMIPLLFMGEEWGSRQPFLFFTSHNEELGRAVRDGRRNEFREFAVFADEQIRRSIPDPNALGTFTGSIPDCATCTEPGQQAWRVYYRRLLELRHAQLVPRLPGSQAIGTRVLEEKAVSASWRLGDGSLLRIDLNLASAPVRAPLPHDGARVIFSNRMDLDDYRQGLLAPRSVAVTLEDSA</sequence>
<evidence type="ECO:0000256" key="11">
    <source>
        <dbReference type="ARBA" id="ARBA00033284"/>
    </source>
</evidence>
<name>A0A6J4E5E6_9PSED</name>
<keyword evidence="6" id="KW-0963">Cytoplasm</keyword>
<dbReference type="Gene3D" id="3.20.20.80">
    <property type="entry name" value="Glycosidases"/>
    <property type="match status" value="1"/>
</dbReference>
<protein>
    <recommendedName>
        <fullName evidence="5 13">Malto-oligosyltrehalose trehalohydrolase</fullName>
        <shortName evidence="14">MTHase</shortName>
        <ecNumber evidence="4 13">3.2.1.141</ecNumber>
    </recommendedName>
    <alternativeName>
        <fullName evidence="11 14">4-alpha-D-((1-&gt;4)-alpha-D-glucano)trehalose trehalohydrolase</fullName>
    </alternativeName>
    <alternativeName>
        <fullName evidence="10 14">Maltooligosyl trehalose trehalohydrolase</fullName>
    </alternativeName>
</protein>
<evidence type="ECO:0000259" key="17">
    <source>
        <dbReference type="SMART" id="SM00642"/>
    </source>
</evidence>
<evidence type="ECO:0000256" key="5">
    <source>
        <dbReference type="ARBA" id="ARBA00015938"/>
    </source>
</evidence>
<dbReference type="PIRSF" id="PIRSF006337">
    <property type="entry name" value="Trehalose_TreZ"/>
    <property type="match status" value="1"/>
</dbReference>
<evidence type="ECO:0000256" key="1">
    <source>
        <dbReference type="ARBA" id="ARBA00004496"/>
    </source>
</evidence>
<evidence type="ECO:0000256" key="6">
    <source>
        <dbReference type="ARBA" id="ARBA00022490"/>
    </source>
</evidence>
<dbReference type="InterPro" id="IPR017853">
    <property type="entry name" value="GH"/>
</dbReference>
<dbReference type="GO" id="GO:0005992">
    <property type="term" value="P:trehalose biosynthetic process"/>
    <property type="evidence" value="ECO:0007669"/>
    <property type="project" value="UniProtKB-UniRule"/>
</dbReference>
<feature type="site" description="Transition state stabilizer" evidence="16">
    <location>
        <position position="378"/>
    </location>
</feature>
<keyword evidence="9 14" id="KW-0326">Glycosidase</keyword>
<dbReference type="AlphaFoldDB" id="A0A6J4E5E6"/>
<evidence type="ECO:0000256" key="8">
    <source>
        <dbReference type="ARBA" id="ARBA00023277"/>
    </source>
</evidence>
<dbReference type="GO" id="GO:0033942">
    <property type="term" value="F:4-alpha-D-(1-&gt;4)-alpha-D-glucanotrehalose trehalohydrolase activity"/>
    <property type="evidence" value="ECO:0007669"/>
    <property type="project" value="UniProtKB-EC"/>
</dbReference>
<dbReference type="Pfam" id="PF00128">
    <property type="entry name" value="Alpha-amylase"/>
    <property type="match status" value="1"/>
</dbReference>
<comment type="pathway">
    <text evidence="2 14">Glycan biosynthesis; trehalose biosynthesis.</text>
</comment>
<evidence type="ECO:0000256" key="14">
    <source>
        <dbReference type="PIRNR" id="PIRNR006337"/>
    </source>
</evidence>
<dbReference type="SUPFAM" id="SSF51445">
    <property type="entry name" value="(Trans)glycosidases"/>
    <property type="match status" value="1"/>
</dbReference>
<evidence type="ECO:0000256" key="10">
    <source>
        <dbReference type="ARBA" id="ARBA00032057"/>
    </source>
</evidence>
<dbReference type="CDD" id="cd02853">
    <property type="entry name" value="E_set_MTHase_like_N"/>
    <property type="match status" value="1"/>
</dbReference>
<evidence type="ECO:0000256" key="15">
    <source>
        <dbReference type="PIRSR" id="PIRSR006337-1"/>
    </source>
</evidence>
<evidence type="ECO:0000256" key="2">
    <source>
        <dbReference type="ARBA" id="ARBA00005199"/>
    </source>
</evidence>
<dbReference type="PANTHER" id="PTHR43651:SF11">
    <property type="entry name" value="MALTO-OLIGOSYLTREHALOSE TREHALOHYDROLASE"/>
    <property type="match status" value="1"/>
</dbReference>
<dbReference type="Proteomes" id="UP001054892">
    <property type="component" value="Unassembled WGS sequence"/>
</dbReference>
<dbReference type="Pfam" id="PF11941">
    <property type="entry name" value="DUF3459"/>
    <property type="match status" value="1"/>
</dbReference>
<dbReference type="Gene3D" id="2.60.40.10">
    <property type="entry name" value="Immunoglobulins"/>
    <property type="match status" value="1"/>
</dbReference>
<accession>A0A6J4E5E6</accession>
<dbReference type="NCBIfam" id="TIGR02402">
    <property type="entry name" value="trehalose_TreZ"/>
    <property type="match status" value="1"/>
</dbReference>
<dbReference type="UniPathway" id="UPA00299"/>
<evidence type="ECO:0000313" key="19">
    <source>
        <dbReference type="EMBL" id="GJN55978.1"/>
    </source>
</evidence>
<dbReference type="EMBL" id="BQKM01000023">
    <property type="protein sequence ID" value="GJN55978.1"/>
    <property type="molecule type" value="Genomic_DNA"/>
</dbReference>
<dbReference type="InterPro" id="IPR006047">
    <property type="entry name" value="GH13_cat_dom"/>
</dbReference>
<dbReference type="KEGG" id="ptw:TUM18999_32230"/>
<feature type="active site" description="Nucleophile" evidence="15">
    <location>
        <position position="256"/>
    </location>
</feature>
<dbReference type="SUPFAM" id="SSF81296">
    <property type="entry name" value="E set domains"/>
    <property type="match status" value="1"/>
</dbReference>
<organism evidence="18 20">
    <name type="scientific">Pseudomonas tohonis</name>
    <dbReference type="NCBI Taxonomy" id="2725477"/>
    <lineage>
        <taxon>Bacteria</taxon>
        <taxon>Pseudomonadati</taxon>
        <taxon>Pseudomonadota</taxon>
        <taxon>Gammaproteobacteria</taxon>
        <taxon>Pseudomonadales</taxon>
        <taxon>Pseudomonadaceae</taxon>
        <taxon>Pseudomonas</taxon>
    </lineage>
</organism>
<dbReference type="InterPro" id="IPR013783">
    <property type="entry name" value="Ig-like_fold"/>
</dbReference>
<dbReference type="Gene3D" id="1.10.10.760">
    <property type="entry name" value="E-set domains of sugar-utilizing enzymes"/>
    <property type="match status" value="1"/>
</dbReference>
<evidence type="ECO:0000256" key="4">
    <source>
        <dbReference type="ARBA" id="ARBA00012268"/>
    </source>
</evidence>
<dbReference type="RefSeq" id="WP_173179898.1">
    <property type="nucleotide sequence ID" value="NZ_AP023189.1"/>
</dbReference>
<feature type="domain" description="Glycosyl hydrolase family 13 catalytic" evidence="17">
    <location>
        <begin position="123"/>
        <end position="449"/>
    </location>
</feature>
<evidence type="ECO:0000256" key="12">
    <source>
        <dbReference type="ARBA" id="ARBA00034013"/>
    </source>
</evidence>
<dbReference type="InterPro" id="IPR044901">
    <property type="entry name" value="Trehalose_TreZ_E-set_sf"/>
</dbReference>
<dbReference type="EC" id="3.2.1.141" evidence="4 13"/>
<keyword evidence="21" id="KW-1185">Reference proteome</keyword>
<evidence type="ECO:0000313" key="20">
    <source>
        <dbReference type="Proteomes" id="UP000509383"/>
    </source>
</evidence>
<evidence type="ECO:0000256" key="3">
    <source>
        <dbReference type="ARBA" id="ARBA00008061"/>
    </source>
</evidence>
<evidence type="ECO:0000256" key="7">
    <source>
        <dbReference type="ARBA" id="ARBA00022801"/>
    </source>
</evidence>
<evidence type="ECO:0000256" key="16">
    <source>
        <dbReference type="PIRSR" id="PIRSR006337-3"/>
    </source>
</evidence>
<evidence type="ECO:0000313" key="18">
    <source>
        <dbReference type="EMBL" id="BCG25032.1"/>
    </source>
</evidence>
<keyword evidence="8" id="KW-0119">Carbohydrate metabolism</keyword>
<keyword evidence="7 14" id="KW-0378">Hydrolase</keyword>
<proteinExistence type="inferred from homology"/>